<name>A0AAV3P6X4_LITER</name>
<dbReference type="InterPro" id="IPR050651">
    <property type="entry name" value="Plant_Cytochrome_P450_Monoox"/>
</dbReference>
<accession>A0AAV3P6X4</accession>
<dbReference type="FunFam" id="1.10.630.10:FF:000026">
    <property type="entry name" value="Cytochrome P450 82C4"/>
    <property type="match status" value="1"/>
</dbReference>
<dbReference type="GO" id="GO:0020037">
    <property type="term" value="F:heme binding"/>
    <property type="evidence" value="ECO:0007669"/>
    <property type="project" value="InterPro"/>
</dbReference>
<feature type="transmembrane region" description="Helical" evidence="9">
    <location>
        <begin position="242"/>
        <end position="261"/>
    </location>
</feature>
<evidence type="ECO:0000256" key="1">
    <source>
        <dbReference type="ARBA" id="ARBA00001971"/>
    </source>
</evidence>
<dbReference type="InterPro" id="IPR036396">
    <property type="entry name" value="Cyt_P450_sf"/>
</dbReference>
<dbReference type="SUPFAM" id="SSF48264">
    <property type="entry name" value="Cytochrome P450"/>
    <property type="match status" value="1"/>
</dbReference>
<feature type="transmembrane region" description="Helical" evidence="9">
    <location>
        <begin position="332"/>
        <end position="354"/>
    </location>
</feature>
<evidence type="ECO:0000256" key="3">
    <source>
        <dbReference type="ARBA" id="ARBA00022723"/>
    </source>
</evidence>
<keyword evidence="2 7" id="KW-0349">Heme</keyword>
<evidence type="ECO:0000256" key="9">
    <source>
        <dbReference type="SAM" id="Phobius"/>
    </source>
</evidence>
<evidence type="ECO:0000313" key="11">
    <source>
        <dbReference type="Proteomes" id="UP001454036"/>
    </source>
</evidence>
<dbReference type="PROSITE" id="PS00086">
    <property type="entry name" value="CYTOCHROME_P450"/>
    <property type="match status" value="1"/>
</dbReference>
<evidence type="ECO:0000256" key="7">
    <source>
        <dbReference type="PIRSR" id="PIRSR602401-1"/>
    </source>
</evidence>
<dbReference type="PANTHER" id="PTHR47947">
    <property type="entry name" value="CYTOCHROME P450 82C3-RELATED"/>
    <property type="match status" value="1"/>
</dbReference>
<evidence type="ECO:0000256" key="5">
    <source>
        <dbReference type="ARBA" id="ARBA00023004"/>
    </source>
</evidence>
<dbReference type="InterPro" id="IPR017972">
    <property type="entry name" value="Cyt_P450_CS"/>
</dbReference>
<keyword evidence="4 8" id="KW-0560">Oxidoreductase</keyword>
<proteinExistence type="inferred from homology"/>
<dbReference type="InterPro" id="IPR002401">
    <property type="entry name" value="Cyt_P450_E_grp-I"/>
</dbReference>
<dbReference type="Pfam" id="PF00067">
    <property type="entry name" value="p450"/>
    <property type="match status" value="1"/>
</dbReference>
<gene>
    <name evidence="10" type="ORF">LIER_36516</name>
</gene>
<comment type="similarity">
    <text evidence="8">Belongs to the cytochrome P450 family.</text>
</comment>
<dbReference type="PRINTS" id="PR00385">
    <property type="entry name" value="P450"/>
</dbReference>
<keyword evidence="11" id="KW-1185">Reference proteome</keyword>
<dbReference type="Proteomes" id="UP001454036">
    <property type="component" value="Unassembled WGS sequence"/>
</dbReference>
<dbReference type="CDD" id="cd20654">
    <property type="entry name" value="CYP82"/>
    <property type="match status" value="1"/>
</dbReference>
<keyword evidence="3 7" id="KW-0479">Metal-binding</keyword>
<reference evidence="10 11" key="1">
    <citation type="submission" date="2024-01" db="EMBL/GenBank/DDBJ databases">
        <title>The complete chloroplast genome sequence of Lithospermum erythrorhizon: insights into the phylogenetic relationship among Boraginaceae species and the maternal lineages of purple gromwells.</title>
        <authorList>
            <person name="Okada T."/>
            <person name="Watanabe K."/>
        </authorList>
    </citation>
    <scope>NUCLEOTIDE SEQUENCE [LARGE SCALE GENOMIC DNA]</scope>
</reference>
<dbReference type="PRINTS" id="PR00463">
    <property type="entry name" value="EP450I"/>
</dbReference>
<keyword evidence="9" id="KW-0472">Membrane</keyword>
<keyword evidence="6 8" id="KW-0503">Monooxygenase</keyword>
<sequence>MKSFFKFIHKLEPNQAMDLFPYEYLFIYTIIVGAIIIILYKLSPSRRLGYAPPEASGAWPIIGHLHLLRQPHNLPHHILGSLADKYGTIFTLRFGFHKVLVISGSQIAKEIFTSHDTVSLSRPKFRAAKHLGYNYAMFGFSPYGPYWKEIRKITSLELLSNRRHELLKHVQLHETITSLSELLNIWEGNKTEYVLVDMKKWFNDLTYNVIVKMVVGKRYFGSHVRIDDQKDARECQKVMREFFRYLGLFLVSDFVPFLGWFDRGYEKAMKNTAMDLDAICEKWLQEHTERRTNNNKEGTKDEQDFMDVMMNVVDGQNLGGFDADTIVKSTCLAIIVGGSDTTAVMLIWALSLLLNNRDALRKVQQELDLHIGKNRHVEQSDINKLVYLQAVVKETLRLYPAGPLGGRREFSEDCIIGDYHIPKGTWMVTNMWKLQRDPLVWPDPLEFKPERFLTATHKDIDVKGQQYDELIPFGGGRRICPGVSFGLVMMHLVLANLVRAFEISTENDVAVDMTESAGVTNMKATPLDVLVKPRHLST</sequence>
<keyword evidence="9" id="KW-0812">Transmembrane</keyword>
<dbReference type="AlphaFoldDB" id="A0AAV3P6X4"/>
<evidence type="ECO:0000256" key="2">
    <source>
        <dbReference type="ARBA" id="ARBA00022617"/>
    </source>
</evidence>
<feature type="transmembrane region" description="Helical" evidence="9">
    <location>
        <begin position="20"/>
        <end position="40"/>
    </location>
</feature>
<evidence type="ECO:0000256" key="4">
    <source>
        <dbReference type="ARBA" id="ARBA00023002"/>
    </source>
</evidence>
<dbReference type="GO" id="GO:0016705">
    <property type="term" value="F:oxidoreductase activity, acting on paired donors, with incorporation or reduction of molecular oxygen"/>
    <property type="evidence" value="ECO:0007669"/>
    <property type="project" value="InterPro"/>
</dbReference>
<evidence type="ECO:0000313" key="10">
    <source>
        <dbReference type="EMBL" id="GAA0147427.1"/>
    </source>
</evidence>
<keyword evidence="9" id="KW-1133">Transmembrane helix</keyword>
<dbReference type="EMBL" id="BAABME010016781">
    <property type="protein sequence ID" value="GAA0147427.1"/>
    <property type="molecule type" value="Genomic_DNA"/>
</dbReference>
<feature type="binding site" description="axial binding residue" evidence="7">
    <location>
        <position position="480"/>
    </location>
    <ligand>
        <name>heme</name>
        <dbReference type="ChEBI" id="CHEBI:30413"/>
    </ligand>
    <ligandPart>
        <name>Fe</name>
        <dbReference type="ChEBI" id="CHEBI:18248"/>
    </ligandPart>
</feature>
<protein>
    <submittedName>
        <fullName evidence="10">Oxygenase</fullName>
    </submittedName>
</protein>
<dbReference type="Gene3D" id="1.10.630.10">
    <property type="entry name" value="Cytochrome P450"/>
    <property type="match status" value="1"/>
</dbReference>
<evidence type="ECO:0000256" key="6">
    <source>
        <dbReference type="ARBA" id="ARBA00023033"/>
    </source>
</evidence>
<dbReference type="GO" id="GO:0004497">
    <property type="term" value="F:monooxygenase activity"/>
    <property type="evidence" value="ECO:0007669"/>
    <property type="project" value="UniProtKB-KW"/>
</dbReference>
<dbReference type="PANTHER" id="PTHR47947:SF39">
    <property type="entry name" value="CYTOCHROME P450"/>
    <property type="match status" value="1"/>
</dbReference>
<comment type="cofactor">
    <cofactor evidence="1 7">
        <name>heme</name>
        <dbReference type="ChEBI" id="CHEBI:30413"/>
    </cofactor>
</comment>
<evidence type="ECO:0000256" key="8">
    <source>
        <dbReference type="RuleBase" id="RU000461"/>
    </source>
</evidence>
<dbReference type="InterPro" id="IPR001128">
    <property type="entry name" value="Cyt_P450"/>
</dbReference>
<keyword evidence="5 7" id="KW-0408">Iron</keyword>
<organism evidence="10 11">
    <name type="scientific">Lithospermum erythrorhizon</name>
    <name type="common">Purple gromwell</name>
    <name type="synonym">Lithospermum officinale var. erythrorhizon</name>
    <dbReference type="NCBI Taxonomy" id="34254"/>
    <lineage>
        <taxon>Eukaryota</taxon>
        <taxon>Viridiplantae</taxon>
        <taxon>Streptophyta</taxon>
        <taxon>Embryophyta</taxon>
        <taxon>Tracheophyta</taxon>
        <taxon>Spermatophyta</taxon>
        <taxon>Magnoliopsida</taxon>
        <taxon>eudicotyledons</taxon>
        <taxon>Gunneridae</taxon>
        <taxon>Pentapetalae</taxon>
        <taxon>asterids</taxon>
        <taxon>lamiids</taxon>
        <taxon>Boraginales</taxon>
        <taxon>Boraginaceae</taxon>
        <taxon>Boraginoideae</taxon>
        <taxon>Lithospermeae</taxon>
        <taxon>Lithospermum</taxon>
    </lineage>
</organism>
<dbReference type="GO" id="GO:0005506">
    <property type="term" value="F:iron ion binding"/>
    <property type="evidence" value="ECO:0007669"/>
    <property type="project" value="InterPro"/>
</dbReference>
<comment type="caution">
    <text evidence="10">The sequence shown here is derived from an EMBL/GenBank/DDBJ whole genome shotgun (WGS) entry which is preliminary data.</text>
</comment>